<sequence length="269" mass="28695">MLTRQRLRRLEAVIGSISDTTDTVVQENDGKLADDVYLHFGSGSGGLADLVNFDFKMGWSASNNRFQILPFRPTVGEQSRAHGLHIDLDDLFTGIGAAQQRGVTIEGGRAASGAVLDGDAHDILFVADLTNRAQSINGAYGRALSATIQNRNAGTLSSMQGALISTRQRGDGGVVGEIRTLRIDLTHDVGGAESTGLVEGQRINVKVHAHGPAHGDTQGIAGLVVNNDATGSYNNKADAFKIRSLGQPFRYLFDFYDSRVNLAGTAIMR</sequence>
<proteinExistence type="predicted"/>
<organism evidence="1">
    <name type="scientific">marine sediment metagenome</name>
    <dbReference type="NCBI Taxonomy" id="412755"/>
    <lineage>
        <taxon>unclassified sequences</taxon>
        <taxon>metagenomes</taxon>
        <taxon>ecological metagenomes</taxon>
    </lineage>
</organism>
<protein>
    <submittedName>
        <fullName evidence="1">Uncharacterized protein</fullName>
    </submittedName>
</protein>
<reference evidence="1" key="1">
    <citation type="journal article" date="2015" name="Nature">
        <title>Complex archaea that bridge the gap between prokaryotes and eukaryotes.</title>
        <authorList>
            <person name="Spang A."/>
            <person name="Saw J.H."/>
            <person name="Jorgensen S.L."/>
            <person name="Zaremba-Niedzwiedzka K."/>
            <person name="Martijn J."/>
            <person name="Lind A.E."/>
            <person name="van Eijk R."/>
            <person name="Schleper C."/>
            <person name="Guy L."/>
            <person name="Ettema T.J."/>
        </authorList>
    </citation>
    <scope>NUCLEOTIDE SEQUENCE</scope>
</reference>
<dbReference type="AlphaFoldDB" id="A0A0F8Y055"/>
<feature type="non-terminal residue" evidence="1">
    <location>
        <position position="269"/>
    </location>
</feature>
<evidence type="ECO:0000313" key="1">
    <source>
        <dbReference type="EMBL" id="KKK47619.1"/>
    </source>
</evidence>
<name>A0A0F8Y055_9ZZZZ</name>
<dbReference type="EMBL" id="LAZR01069488">
    <property type="protein sequence ID" value="KKK47619.1"/>
    <property type="molecule type" value="Genomic_DNA"/>
</dbReference>
<comment type="caution">
    <text evidence="1">The sequence shown here is derived from an EMBL/GenBank/DDBJ whole genome shotgun (WGS) entry which is preliminary data.</text>
</comment>
<gene>
    <name evidence="1" type="ORF">LCGC14_3153380</name>
</gene>
<accession>A0A0F8Y055</accession>